<evidence type="ECO:0000313" key="2">
    <source>
        <dbReference type="EMBL" id="GGX14852.1"/>
    </source>
</evidence>
<dbReference type="Proteomes" id="UP000601108">
    <property type="component" value="Unassembled WGS sequence"/>
</dbReference>
<proteinExistence type="predicted"/>
<gene>
    <name evidence="2" type="ORF">GCM10007384_15640</name>
</gene>
<organism evidence="2 3">
    <name type="scientific">Aquimarina muelleri</name>
    <dbReference type="NCBI Taxonomy" id="279356"/>
    <lineage>
        <taxon>Bacteria</taxon>
        <taxon>Pseudomonadati</taxon>
        <taxon>Bacteroidota</taxon>
        <taxon>Flavobacteriia</taxon>
        <taxon>Flavobacteriales</taxon>
        <taxon>Flavobacteriaceae</taxon>
        <taxon>Aquimarina</taxon>
    </lineage>
</organism>
<evidence type="ECO:0000313" key="3">
    <source>
        <dbReference type="Proteomes" id="UP000601108"/>
    </source>
</evidence>
<keyword evidence="1" id="KW-1133">Transmembrane helix</keyword>
<keyword evidence="1" id="KW-0472">Membrane</keyword>
<reference evidence="2 3" key="1">
    <citation type="journal article" date="2014" name="Int. J. Syst. Evol. Microbiol.">
        <title>Complete genome sequence of Corynebacterium casei LMG S-19264T (=DSM 44701T), isolated from a smear-ripened cheese.</title>
        <authorList>
            <consortium name="US DOE Joint Genome Institute (JGI-PGF)"/>
            <person name="Walter F."/>
            <person name="Albersmeier A."/>
            <person name="Kalinowski J."/>
            <person name="Ruckert C."/>
        </authorList>
    </citation>
    <scope>NUCLEOTIDE SEQUENCE [LARGE SCALE GENOMIC DNA]</scope>
    <source>
        <strain evidence="2 3">KCTC 12285</strain>
    </source>
</reference>
<name>A0A918JWY8_9FLAO</name>
<dbReference type="AlphaFoldDB" id="A0A918JWY8"/>
<protein>
    <submittedName>
        <fullName evidence="2">Uncharacterized protein</fullName>
    </submittedName>
</protein>
<dbReference type="RefSeq" id="WP_027411745.1">
    <property type="nucleotide sequence ID" value="NZ_BMWS01000008.1"/>
</dbReference>
<feature type="transmembrane region" description="Helical" evidence="1">
    <location>
        <begin position="84"/>
        <end position="103"/>
    </location>
</feature>
<comment type="caution">
    <text evidence="2">The sequence shown here is derived from an EMBL/GenBank/DDBJ whole genome shotgun (WGS) entry which is preliminary data.</text>
</comment>
<accession>A0A918JWY8</accession>
<keyword evidence="1" id="KW-0812">Transmembrane</keyword>
<dbReference type="EMBL" id="BMWS01000008">
    <property type="protein sequence ID" value="GGX14852.1"/>
    <property type="molecule type" value="Genomic_DNA"/>
</dbReference>
<evidence type="ECO:0000256" key="1">
    <source>
        <dbReference type="SAM" id="Phobius"/>
    </source>
</evidence>
<keyword evidence="3" id="KW-1185">Reference proteome</keyword>
<sequence>MKKDKLHKNNGGFKVPEEYFENLESRLSKKIPFKTEKKLLSKTKYSSGFKIPDEYFVGFENKILRKVKETKSKRKVISLITRKNILYFSSIAAMIAIIISLSISKESELSFNDITVADIYTYFNEENIELSTIEIAALLESDVSYTETLEKELINEDVILDYLSRGYLDDDIISVE</sequence>